<proteinExistence type="predicted"/>
<protein>
    <submittedName>
        <fullName evidence="1">Uncharacterized protein</fullName>
    </submittedName>
</protein>
<organism evidence="1 2">
    <name type="scientific">Pseudomonas synxantha</name>
    <dbReference type="NCBI Taxonomy" id="47883"/>
    <lineage>
        <taxon>Bacteria</taxon>
        <taxon>Pseudomonadati</taxon>
        <taxon>Pseudomonadota</taxon>
        <taxon>Gammaproteobacteria</taxon>
        <taxon>Pseudomonadales</taxon>
        <taxon>Pseudomonadaceae</taxon>
        <taxon>Pseudomonas</taxon>
    </lineage>
</organism>
<reference evidence="1 2" key="1">
    <citation type="journal article" date="2015" name="Genome Announc.">
        <title>Complete Genome Sequence of Biocontrol Strain Pseudomonas fluorescens LBUM223.</title>
        <authorList>
            <person name="Roquigny R."/>
            <person name="Arseneault T."/>
            <person name="Gadkar V.J."/>
            <person name="Novinscak A."/>
            <person name="Joly D.L."/>
            <person name="Filion M."/>
        </authorList>
    </citation>
    <scope>NUCLEOTIDE SEQUENCE [LARGE SCALE GENOMIC DNA]</scope>
    <source>
        <strain evidence="1 2">LBUM223</strain>
    </source>
</reference>
<gene>
    <name evidence="1" type="ORF">VO64_5901</name>
</gene>
<evidence type="ECO:0000313" key="1">
    <source>
        <dbReference type="EMBL" id="AKA86447.1"/>
    </source>
</evidence>
<dbReference type="Proteomes" id="UP000033099">
    <property type="component" value="Chromosome"/>
</dbReference>
<name>A0AAU8TWA1_9PSED</name>
<sequence>MSSKSGIIDNVRTMLKSEGVSLKLPDVMLEGPREAVNPHELLAALQSSGPSTREASSQWPATMELRLGAQSARLTTAALETLAQNIADLPLGQVLPNGAVLLNAAGRHALLSALEDIPDTKLPVKTGGGLDVYYGVDGQMYSEDGVRLAPDEHLYDAVDKHDVGMVGSASKSSGGYYEHPIISSKLPKGAFLLDEDYVGAFSYAGGSTRTGIHLGIAYILNGLVYVRGFVLAGPHGSNEGGVKVADLVVGKLSNDGEVFKVYLESDEQLYRINLGLLGSGRMFLDRGEYEYDSAGYPYELRNFLAVAAKPYANKILASRFLEDFILSLSANLKARKEIEADLRGMTYKTRAEVSDAITLVMVKHSVADIHIVDSEGTKTSVFLGSDDKLVDKGGVLLDGRSVVVRDTGTNGSAINLYGSIVGGELKLDEVSEKALADRIRGAYEPAPNYQTADGQQVFRDPLTGKLVKQDGTDFAAGTKIVLMTPNAGDSENARGILVGDHGAPVPEAEMTNAKPVVVNEAQIKSEVADWNKDHPQSLRTADEEIAQAKLNAASVFRVHDLVSGNERLVDADLDGLTQVNINDAPISIVLCAKASRAQVQVLKNANGEALTFEAPYTIKKNTLLVEAYSADAQNNKMWVITGQDKAVLDPVTVLPIQGMTVVDVSVSGNGNEYIIVKDDKEAIDSCTMSALTPPAHLTYAIGLDGTQHKYLVNAKQEIVSLNEQKYSARLIKFLGHNLPVMVSTNPTLRP</sequence>
<dbReference type="RefSeq" id="WP_046072409.1">
    <property type="nucleotide sequence ID" value="NZ_CP011117.2"/>
</dbReference>
<dbReference type="EMBL" id="CP011117">
    <property type="protein sequence ID" value="AKA86447.1"/>
    <property type="molecule type" value="Genomic_DNA"/>
</dbReference>
<dbReference type="AlphaFoldDB" id="A0AAU8TWA1"/>
<evidence type="ECO:0000313" key="2">
    <source>
        <dbReference type="Proteomes" id="UP000033099"/>
    </source>
</evidence>
<accession>A0AAU8TWA1</accession>
<dbReference type="KEGG" id="pfb:VO64_5901"/>